<evidence type="ECO:0000256" key="8">
    <source>
        <dbReference type="ARBA" id="ARBA00037922"/>
    </source>
</evidence>
<keyword evidence="3" id="KW-0521">NADP</keyword>
<evidence type="ECO:0000256" key="10">
    <source>
        <dbReference type="ARBA" id="ARBA00049080"/>
    </source>
</evidence>
<evidence type="ECO:0000256" key="6">
    <source>
        <dbReference type="ARBA" id="ARBA00023027"/>
    </source>
</evidence>
<reference evidence="14 15" key="1">
    <citation type="submission" date="2009-04" db="EMBL/GenBank/DDBJ databases">
        <authorList>
            <person name="Sebastian Y."/>
            <person name="Madupu R."/>
            <person name="Durkin A.S."/>
            <person name="Torralba M."/>
            <person name="Methe B."/>
            <person name="Sutton G.G."/>
            <person name="Strausberg R.L."/>
            <person name="Nelson K.E."/>
        </authorList>
    </citation>
    <scope>NUCLEOTIDE SEQUENCE [LARGE SCALE GENOMIC DNA]</scope>
    <source>
        <strain evidence="15">ATCC 35406 / BCRC 14492 / JCM 8526 / NCTC 13058 / HG 370</strain>
    </source>
</reference>
<dbReference type="SUPFAM" id="SSF55347">
    <property type="entry name" value="Glyceraldehyde-3-phosphate dehydrogenase-like, C-terminal domain"/>
    <property type="match status" value="1"/>
</dbReference>
<dbReference type="Proteomes" id="UP000004295">
    <property type="component" value="Unassembled WGS sequence"/>
</dbReference>
<dbReference type="EMBL" id="ACNN01000026">
    <property type="protein sequence ID" value="EEN82413.1"/>
    <property type="molecule type" value="Genomic_DNA"/>
</dbReference>
<comment type="catalytic activity">
    <reaction evidence="11">
        <text>(S)-2,3,4,5-tetrahydrodipicolinate + NAD(+) + H2O = (2S,4S)-4-hydroxy-2,3,4,5-tetrahydrodipicolinate + NADH + H(+)</text>
        <dbReference type="Rhea" id="RHEA:35323"/>
        <dbReference type="ChEBI" id="CHEBI:15377"/>
        <dbReference type="ChEBI" id="CHEBI:15378"/>
        <dbReference type="ChEBI" id="CHEBI:16845"/>
        <dbReference type="ChEBI" id="CHEBI:57540"/>
        <dbReference type="ChEBI" id="CHEBI:57945"/>
        <dbReference type="ChEBI" id="CHEBI:67139"/>
        <dbReference type="EC" id="1.17.1.8"/>
    </reaction>
</comment>
<dbReference type="AlphaFoldDB" id="C3JBQ4"/>
<keyword evidence="15" id="KW-1185">Reference proteome</keyword>
<keyword evidence="5 14" id="KW-0560">Oxidoreductase</keyword>
<evidence type="ECO:0000256" key="1">
    <source>
        <dbReference type="ARBA" id="ARBA00006642"/>
    </source>
</evidence>
<evidence type="ECO:0000256" key="9">
    <source>
        <dbReference type="ARBA" id="ARBA00038983"/>
    </source>
</evidence>
<evidence type="ECO:0000259" key="13">
    <source>
        <dbReference type="Pfam" id="PF05173"/>
    </source>
</evidence>
<evidence type="ECO:0000256" key="7">
    <source>
        <dbReference type="ARBA" id="ARBA00023154"/>
    </source>
</evidence>
<organism evidence="14 15">
    <name type="scientific">Porphyromonas endodontalis (strain ATCC 35406 / DSM 24491 / JCM 8526 / CCUG 16442 / BCRC 14492 / NCTC 13058 / HG 370)</name>
    <name type="common">Bacteroides endodontalis</name>
    <dbReference type="NCBI Taxonomy" id="553175"/>
    <lineage>
        <taxon>Bacteria</taxon>
        <taxon>Pseudomonadati</taxon>
        <taxon>Bacteroidota</taxon>
        <taxon>Bacteroidia</taxon>
        <taxon>Bacteroidales</taxon>
        <taxon>Porphyromonadaceae</taxon>
        <taxon>Porphyromonas</taxon>
    </lineage>
</organism>
<dbReference type="eggNOG" id="COG0289">
    <property type="taxonomic scope" value="Bacteria"/>
</dbReference>
<keyword evidence="7" id="KW-0457">Lysine biosynthesis</keyword>
<evidence type="ECO:0000256" key="3">
    <source>
        <dbReference type="ARBA" id="ARBA00022857"/>
    </source>
</evidence>
<evidence type="ECO:0000256" key="2">
    <source>
        <dbReference type="ARBA" id="ARBA00022605"/>
    </source>
</evidence>
<dbReference type="InterPro" id="IPR023940">
    <property type="entry name" value="DHDPR_bac"/>
</dbReference>
<dbReference type="STRING" id="553175.POREN0001_1789"/>
<dbReference type="EC" id="1.17.1.8" evidence="9"/>
<proteinExistence type="inferred from homology"/>
<evidence type="ECO:0000256" key="5">
    <source>
        <dbReference type="ARBA" id="ARBA00023002"/>
    </source>
</evidence>
<evidence type="ECO:0000313" key="14">
    <source>
        <dbReference type="EMBL" id="EEN82413.1"/>
    </source>
</evidence>
<comment type="similarity">
    <text evidence="1">Belongs to the DapB family.</text>
</comment>
<dbReference type="SUPFAM" id="SSF51735">
    <property type="entry name" value="NAD(P)-binding Rossmann-fold domains"/>
    <property type="match status" value="1"/>
</dbReference>
<feature type="domain" description="Dihydrodipicolinate reductase N-terminal" evidence="12">
    <location>
        <begin position="32"/>
        <end position="94"/>
    </location>
</feature>
<evidence type="ECO:0000256" key="11">
    <source>
        <dbReference type="ARBA" id="ARBA00049396"/>
    </source>
</evidence>
<name>C3JBQ4_POREA</name>
<dbReference type="GO" id="GO:0008839">
    <property type="term" value="F:4-hydroxy-tetrahydrodipicolinate reductase"/>
    <property type="evidence" value="ECO:0007669"/>
    <property type="project" value="UniProtKB-EC"/>
</dbReference>
<dbReference type="PANTHER" id="PTHR20836">
    <property type="entry name" value="DIHYDRODIPICOLINATE REDUCTASE"/>
    <property type="match status" value="1"/>
</dbReference>
<evidence type="ECO:0000256" key="4">
    <source>
        <dbReference type="ARBA" id="ARBA00022915"/>
    </source>
</evidence>
<dbReference type="GO" id="GO:0019877">
    <property type="term" value="P:diaminopimelate biosynthetic process"/>
    <property type="evidence" value="ECO:0007669"/>
    <property type="project" value="UniProtKB-KW"/>
</dbReference>
<keyword evidence="4" id="KW-0220">Diaminopimelate biosynthesis</keyword>
<evidence type="ECO:0000313" key="15">
    <source>
        <dbReference type="Proteomes" id="UP000004295"/>
    </source>
</evidence>
<dbReference type="Gene3D" id="3.30.360.10">
    <property type="entry name" value="Dihydrodipicolinate Reductase, domain 2"/>
    <property type="match status" value="1"/>
</dbReference>
<sequence>MGKVIEKEAIRRGHRITGIFDADGGCFTEQQQLPPADVCIEFTTPQTAYKNCLHAINKGLPVVSGTTGWRDDVQKLQETILNSKSGTFFYASNFSLGVNILFELNRQLARIMQKAPEYSVSLEETHHVHKLDAPSGTAITLAEDIIKESPNLEGWALAPNLDPHTLPIEAKRIGEIPGIHSIKWHSPVDELTLSHEAFGREGFALGAVLAAEYAVTHHGVLSMRMMLGFCD</sequence>
<dbReference type="GO" id="GO:0009089">
    <property type="term" value="P:lysine biosynthetic process via diaminopimelate"/>
    <property type="evidence" value="ECO:0007669"/>
    <property type="project" value="InterPro"/>
</dbReference>
<comment type="pathway">
    <text evidence="8">Amino-acid biosynthesis; L-lysine biosynthesis via DAP pathway; (S)-tetrahydrodipicolinate from L-aspartate: step 4/4.</text>
</comment>
<dbReference type="Gene3D" id="3.40.50.720">
    <property type="entry name" value="NAD(P)-binding Rossmann-like Domain"/>
    <property type="match status" value="1"/>
</dbReference>
<gene>
    <name evidence="14" type="primary">dapB</name>
    <name evidence="14" type="ORF">POREN0001_1789</name>
</gene>
<dbReference type="PIRSF" id="PIRSF000161">
    <property type="entry name" value="DHPR"/>
    <property type="match status" value="1"/>
</dbReference>
<dbReference type="PANTHER" id="PTHR20836:SF0">
    <property type="entry name" value="4-HYDROXY-TETRAHYDRODIPICOLINATE REDUCTASE 1, CHLOROPLASTIC-RELATED"/>
    <property type="match status" value="1"/>
</dbReference>
<keyword evidence="2" id="KW-0028">Amino-acid biosynthesis</keyword>
<keyword evidence="6" id="KW-0520">NAD</keyword>
<dbReference type="InterPro" id="IPR000846">
    <property type="entry name" value="DapB_N"/>
</dbReference>
<feature type="domain" description="Dihydrodipicolinate reductase C-terminal" evidence="13">
    <location>
        <begin position="97"/>
        <end position="227"/>
    </location>
</feature>
<protein>
    <recommendedName>
        <fullName evidence="9">4-hydroxy-tetrahydrodipicolinate reductase</fullName>
        <ecNumber evidence="9">1.17.1.8</ecNumber>
    </recommendedName>
</protein>
<evidence type="ECO:0000259" key="12">
    <source>
        <dbReference type="Pfam" id="PF01113"/>
    </source>
</evidence>
<dbReference type="InterPro" id="IPR022663">
    <property type="entry name" value="DapB_C"/>
</dbReference>
<dbReference type="Pfam" id="PF05173">
    <property type="entry name" value="DapB_C"/>
    <property type="match status" value="1"/>
</dbReference>
<dbReference type="Pfam" id="PF01113">
    <property type="entry name" value="DapB_N"/>
    <property type="match status" value="1"/>
</dbReference>
<comment type="catalytic activity">
    <reaction evidence="10">
        <text>(S)-2,3,4,5-tetrahydrodipicolinate + NADP(+) + H2O = (2S,4S)-4-hydroxy-2,3,4,5-tetrahydrodipicolinate + NADPH + H(+)</text>
        <dbReference type="Rhea" id="RHEA:35331"/>
        <dbReference type="ChEBI" id="CHEBI:15377"/>
        <dbReference type="ChEBI" id="CHEBI:15378"/>
        <dbReference type="ChEBI" id="CHEBI:16845"/>
        <dbReference type="ChEBI" id="CHEBI:57783"/>
        <dbReference type="ChEBI" id="CHEBI:58349"/>
        <dbReference type="ChEBI" id="CHEBI:67139"/>
        <dbReference type="EC" id="1.17.1.8"/>
    </reaction>
</comment>
<accession>C3JBQ4</accession>
<dbReference type="InterPro" id="IPR036291">
    <property type="entry name" value="NAD(P)-bd_dom_sf"/>
</dbReference>
<comment type="caution">
    <text evidence="14">The sequence shown here is derived from an EMBL/GenBank/DDBJ whole genome shotgun (WGS) entry which is preliminary data.</text>
</comment>
<dbReference type="GO" id="GO:0005829">
    <property type="term" value="C:cytosol"/>
    <property type="evidence" value="ECO:0007669"/>
    <property type="project" value="TreeGrafter"/>
</dbReference>